<reference evidence="3 4" key="1">
    <citation type="journal article" date="2020" name="IScience">
        <title>Genome Sequencing of the Endangered Kingdonia uniflora (Circaeasteraceae, Ranunculales) Reveals Potential Mechanisms of Evolutionary Specialization.</title>
        <authorList>
            <person name="Sun Y."/>
            <person name="Deng T."/>
            <person name="Zhang A."/>
            <person name="Moore M.J."/>
            <person name="Landis J.B."/>
            <person name="Lin N."/>
            <person name="Zhang H."/>
            <person name="Zhang X."/>
            <person name="Huang J."/>
            <person name="Zhang X."/>
            <person name="Sun H."/>
            <person name="Wang H."/>
        </authorList>
    </citation>
    <scope>NUCLEOTIDE SEQUENCE [LARGE SCALE GENOMIC DNA]</scope>
    <source>
        <strain evidence="3">TB1705</strain>
        <tissue evidence="3">Leaf</tissue>
    </source>
</reference>
<dbReference type="PANTHER" id="PTHR12956">
    <property type="entry name" value="ALKALINE CERAMIDASE-RELATED"/>
    <property type="match status" value="1"/>
</dbReference>
<gene>
    <name evidence="3" type="ORF">GIB67_010980</name>
</gene>
<dbReference type="Proteomes" id="UP000541444">
    <property type="component" value="Unassembled WGS sequence"/>
</dbReference>
<evidence type="ECO:0000256" key="1">
    <source>
        <dbReference type="SAM" id="MobiDB-lite"/>
    </source>
</evidence>
<accession>A0A7J7MME9</accession>
<sequence length="326" mass="37693">MNVHYGFLKRSKPGHGTGFDIDDADLFEMEYCDRIVIASAIFGNYDIIQQLLVKLQRKMFVDEEMEAYMKNFSSLNEKKKIGILRVVIVRNLPYKDARRNGKVPKLLPHRIFPNVRYSIWIDGKLELIELTKATGKYSNASIDNQVEFYKREGLTPYSEAKLPITSDVPEGRMIIKEHIPITNLFTCLWFNEVDRFTSRDQINFSTVRDKIMSKVNWSVNMLMDCKRCNFAVQGYHRDLLEHRAYSLAVLHPPPPPPLNKPVEKSPPLTNEPVGKSTQEAMEKIAKPLPSNPGKRKRKFSSKRHRITGGGIKDRILFKHIFSSIHF</sequence>
<comment type="caution">
    <text evidence="3">The sequence shown here is derived from an EMBL/GenBank/DDBJ whole genome shotgun (WGS) entry which is preliminary data.</text>
</comment>
<dbReference type="AlphaFoldDB" id="A0A7J7MME9"/>
<feature type="domain" description="TOD1/MUCI70 glycosyltransferase-like" evidence="2">
    <location>
        <begin position="1"/>
        <end position="128"/>
    </location>
</feature>
<dbReference type="InterPro" id="IPR048354">
    <property type="entry name" value="TOD1_MUCI70_glycTrfase_dom"/>
</dbReference>
<feature type="region of interest" description="Disordered" evidence="1">
    <location>
        <begin position="253"/>
        <end position="304"/>
    </location>
</feature>
<keyword evidence="4" id="KW-1185">Reference proteome</keyword>
<evidence type="ECO:0000259" key="2">
    <source>
        <dbReference type="Pfam" id="PF04765"/>
    </source>
</evidence>
<evidence type="ECO:0000313" key="3">
    <source>
        <dbReference type="EMBL" id="KAF6156056.1"/>
    </source>
</evidence>
<feature type="compositionally biased region" description="Basic residues" evidence="1">
    <location>
        <begin position="293"/>
        <end position="304"/>
    </location>
</feature>
<dbReference type="PANTHER" id="PTHR12956:SF38">
    <property type="entry name" value="HEXOSYLTRANSFERASE MUCI70-RELATED"/>
    <property type="match status" value="1"/>
</dbReference>
<dbReference type="OrthoDB" id="1905162at2759"/>
<dbReference type="EMBL" id="JACGCM010001386">
    <property type="protein sequence ID" value="KAF6156056.1"/>
    <property type="molecule type" value="Genomic_DNA"/>
</dbReference>
<feature type="domain" description="TOD1/MUCI70 glycosyltransferase-like" evidence="2">
    <location>
        <begin position="131"/>
        <end position="236"/>
    </location>
</feature>
<dbReference type="Pfam" id="PF04765">
    <property type="entry name" value="TOD1_MUCI70"/>
    <property type="match status" value="2"/>
</dbReference>
<protein>
    <recommendedName>
        <fullName evidence="2">TOD1/MUCI70 glycosyltransferase-like domain-containing protein</fullName>
    </recommendedName>
</protein>
<evidence type="ECO:0000313" key="4">
    <source>
        <dbReference type="Proteomes" id="UP000541444"/>
    </source>
</evidence>
<organism evidence="3 4">
    <name type="scientific">Kingdonia uniflora</name>
    <dbReference type="NCBI Taxonomy" id="39325"/>
    <lineage>
        <taxon>Eukaryota</taxon>
        <taxon>Viridiplantae</taxon>
        <taxon>Streptophyta</taxon>
        <taxon>Embryophyta</taxon>
        <taxon>Tracheophyta</taxon>
        <taxon>Spermatophyta</taxon>
        <taxon>Magnoliopsida</taxon>
        <taxon>Ranunculales</taxon>
        <taxon>Circaeasteraceae</taxon>
        <taxon>Kingdonia</taxon>
    </lineage>
</organism>
<proteinExistence type="predicted"/>
<dbReference type="InterPro" id="IPR006852">
    <property type="entry name" value="TOD1_MUCI70"/>
</dbReference>
<name>A0A7J7MME9_9MAGN</name>